<comment type="caution">
    <text evidence="10">The sequence shown here is derived from an EMBL/GenBank/DDBJ whole genome shotgun (WGS) entry which is preliminary data.</text>
</comment>
<evidence type="ECO:0000313" key="10">
    <source>
        <dbReference type="EMBL" id="KWZ80365.1"/>
    </source>
</evidence>
<reference evidence="10 11" key="1">
    <citation type="submission" date="2016-01" db="EMBL/GenBank/DDBJ databases">
        <authorList>
            <person name="Oliw E.H."/>
        </authorList>
    </citation>
    <scope>NUCLEOTIDE SEQUENCE [LARGE SCALE GENOMIC DNA]</scope>
    <source>
        <strain evidence="10 11">MJR8628B</strain>
    </source>
</reference>
<protein>
    <submittedName>
        <fullName evidence="10">ABC transporter, permease protein</fullName>
    </submittedName>
</protein>
<feature type="transmembrane region" description="Helical" evidence="7">
    <location>
        <begin position="41"/>
        <end position="62"/>
    </location>
</feature>
<evidence type="ECO:0000256" key="6">
    <source>
        <dbReference type="ARBA" id="ARBA00023136"/>
    </source>
</evidence>
<dbReference type="InterPro" id="IPR035906">
    <property type="entry name" value="MetI-like_sf"/>
</dbReference>
<evidence type="ECO:0000256" key="5">
    <source>
        <dbReference type="ARBA" id="ARBA00022989"/>
    </source>
</evidence>
<feature type="compositionally biased region" description="Basic and acidic residues" evidence="8">
    <location>
        <begin position="16"/>
        <end position="31"/>
    </location>
</feature>
<dbReference type="SUPFAM" id="SSF161098">
    <property type="entry name" value="MetI-like"/>
    <property type="match status" value="1"/>
</dbReference>
<dbReference type="GO" id="GO:0055085">
    <property type="term" value="P:transmembrane transport"/>
    <property type="evidence" value="ECO:0007669"/>
    <property type="project" value="InterPro"/>
</dbReference>
<keyword evidence="4 7" id="KW-0812">Transmembrane</keyword>
<feature type="transmembrane region" description="Helical" evidence="7">
    <location>
        <begin position="220"/>
        <end position="243"/>
    </location>
</feature>
<accession>A0A0H2NH72</accession>
<name>A0A0H2NH72_BIFBI</name>
<sequence length="316" mass="34562">MSSATAEARANKKRERRLEKQREAAQHDLPRSMRPSPAVKTLTVIVLVLALIYFLFPIYWAIIASTKTPSQMTSGNGLWFSVSLDQIPNAVATNYSKLLGWTRGNFWRWVLNSLIYSGVSALIGTIVSVMAGYATAKFNFRGKNVAIGIIMACMLMPAALLTIPQYSIFHALKLTNTMASIIIPCCVSPFGFFLGRTYAQSSVPDELLEAARIDGASEARIFFTIVLRLLAPAMVTIFLFLFVATWNNFLLPLMMVSSDALKPVTLGLYGMVSLATFTDRGALMMGALLGVLPVIVIFLGLQRYWQSGLAAGAVKG</sequence>
<dbReference type="CDD" id="cd06261">
    <property type="entry name" value="TM_PBP2"/>
    <property type="match status" value="1"/>
</dbReference>
<dbReference type="PANTHER" id="PTHR43744">
    <property type="entry name" value="ABC TRANSPORTER PERMEASE PROTEIN MG189-RELATED-RELATED"/>
    <property type="match status" value="1"/>
</dbReference>
<dbReference type="EMBL" id="LRPO01000045">
    <property type="protein sequence ID" value="KWZ80365.1"/>
    <property type="molecule type" value="Genomic_DNA"/>
</dbReference>
<feature type="domain" description="ABC transmembrane type-1" evidence="9">
    <location>
        <begin position="110"/>
        <end position="301"/>
    </location>
</feature>
<dbReference type="GO" id="GO:0005886">
    <property type="term" value="C:plasma membrane"/>
    <property type="evidence" value="ECO:0007669"/>
    <property type="project" value="UniProtKB-SubCell"/>
</dbReference>
<evidence type="ECO:0000256" key="2">
    <source>
        <dbReference type="ARBA" id="ARBA00022448"/>
    </source>
</evidence>
<dbReference type="InterPro" id="IPR000515">
    <property type="entry name" value="MetI-like"/>
</dbReference>
<dbReference type="PATRIC" id="fig|1681.45.peg.1635"/>
<proteinExistence type="inferred from homology"/>
<feature type="transmembrane region" description="Helical" evidence="7">
    <location>
        <begin position="281"/>
        <end position="301"/>
    </location>
</feature>
<keyword evidence="3" id="KW-1003">Cell membrane</keyword>
<evidence type="ECO:0000256" key="4">
    <source>
        <dbReference type="ARBA" id="ARBA00022692"/>
    </source>
</evidence>
<comment type="similarity">
    <text evidence="7">Belongs to the binding-protein-dependent transport system permease family.</text>
</comment>
<evidence type="ECO:0000259" key="9">
    <source>
        <dbReference type="PROSITE" id="PS50928"/>
    </source>
</evidence>
<evidence type="ECO:0000256" key="7">
    <source>
        <dbReference type="RuleBase" id="RU363032"/>
    </source>
</evidence>
<feature type="transmembrane region" description="Helical" evidence="7">
    <location>
        <begin position="145"/>
        <end position="166"/>
    </location>
</feature>
<evidence type="ECO:0000256" key="8">
    <source>
        <dbReference type="SAM" id="MobiDB-lite"/>
    </source>
</evidence>
<dbReference type="OMA" id="SQPAMYT"/>
<dbReference type="PANTHER" id="PTHR43744:SF12">
    <property type="entry name" value="ABC TRANSPORTER PERMEASE PROTEIN MG189-RELATED"/>
    <property type="match status" value="1"/>
</dbReference>
<feature type="transmembrane region" description="Helical" evidence="7">
    <location>
        <begin position="114"/>
        <end position="133"/>
    </location>
</feature>
<comment type="subcellular location">
    <subcellularLocation>
        <location evidence="1 7">Cell membrane</location>
        <topology evidence="1 7">Multi-pass membrane protein</topology>
    </subcellularLocation>
</comment>
<keyword evidence="2 7" id="KW-0813">Transport</keyword>
<gene>
    <name evidence="10" type="ORF">HMPREF3196_01694</name>
</gene>
<evidence type="ECO:0000256" key="1">
    <source>
        <dbReference type="ARBA" id="ARBA00004651"/>
    </source>
</evidence>
<dbReference type="PROSITE" id="PS50928">
    <property type="entry name" value="ABC_TM1"/>
    <property type="match status" value="1"/>
</dbReference>
<evidence type="ECO:0000256" key="3">
    <source>
        <dbReference type="ARBA" id="ARBA00022475"/>
    </source>
</evidence>
<dbReference type="GeneID" id="93092630"/>
<evidence type="ECO:0000313" key="11">
    <source>
        <dbReference type="Proteomes" id="UP000070092"/>
    </source>
</evidence>
<dbReference type="AlphaFoldDB" id="A0A0H2NH72"/>
<feature type="transmembrane region" description="Helical" evidence="7">
    <location>
        <begin position="178"/>
        <end position="199"/>
    </location>
</feature>
<dbReference type="RefSeq" id="WP_013363512.1">
    <property type="nucleotide sequence ID" value="NZ_AP018132.1"/>
</dbReference>
<keyword evidence="5 7" id="KW-1133">Transmembrane helix</keyword>
<feature type="region of interest" description="Disordered" evidence="8">
    <location>
        <begin position="1"/>
        <end position="34"/>
    </location>
</feature>
<keyword evidence="6 7" id="KW-0472">Membrane</keyword>
<dbReference type="Proteomes" id="UP000070092">
    <property type="component" value="Unassembled WGS sequence"/>
</dbReference>
<organism evidence="10 11">
    <name type="scientific">Bifidobacterium bifidum</name>
    <dbReference type="NCBI Taxonomy" id="1681"/>
    <lineage>
        <taxon>Bacteria</taxon>
        <taxon>Bacillati</taxon>
        <taxon>Actinomycetota</taxon>
        <taxon>Actinomycetes</taxon>
        <taxon>Bifidobacteriales</taxon>
        <taxon>Bifidobacteriaceae</taxon>
        <taxon>Bifidobacterium</taxon>
    </lineage>
</organism>
<dbReference type="Gene3D" id="1.10.3720.10">
    <property type="entry name" value="MetI-like"/>
    <property type="match status" value="1"/>
</dbReference>
<dbReference type="Pfam" id="PF00528">
    <property type="entry name" value="BPD_transp_1"/>
    <property type="match status" value="1"/>
</dbReference>